<protein>
    <submittedName>
        <fullName evidence="1">Uncharacterized protein</fullName>
    </submittedName>
</protein>
<proteinExistence type="predicted"/>
<dbReference type="Proteomes" id="UP000295361">
    <property type="component" value="Unassembled WGS sequence"/>
</dbReference>
<keyword evidence="2" id="KW-1185">Reference proteome</keyword>
<comment type="caution">
    <text evidence="1">The sequence shown here is derived from an EMBL/GenBank/DDBJ whole genome shotgun (WGS) entry which is preliminary data.</text>
</comment>
<dbReference type="EMBL" id="SNXS01000004">
    <property type="protein sequence ID" value="TDP64314.1"/>
    <property type="molecule type" value="Genomic_DNA"/>
</dbReference>
<dbReference type="InParanoid" id="A0A4V3CTA3"/>
<accession>A0A4V3CTA3</accession>
<organism evidence="1 2">
    <name type="scientific">Roseateles toxinivorans</name>
    <dbReference type="NCBI Taxonomy" id="270368"/>
    <lineage>
        <taxon>Bacteria</taxon>
        <taxon>Pseudomonadati</taxon>
        <taxon>Pseudomonadota</taxon>
        <taxon>Betaproteobacteria</taxon>
        <taxon>Burkholderiales</taxon>
        <taxon>Sphaerotilaceae</taxon>
        <taxon>Roseateles</taxon>
    </lineage>
</organism>
<sequence length="113" mass="12916">MDMSMELTLRDIPAFLPPWTFAKVGRPDERRARQGARRGFVDLKMSFMRAAAEVQGSEGQALQEYVRQAAEPIELWLMHTRLLASLPLDHLRGDQHRQALQEALARVFPMKSA</sequence>
<reference evidence="1 2" key="1">
    <citation type="submission" date="2019-03" db="EMBL/GenBank/DDBJ databases">
        <title>Genomic Encyclopedia of Type Strains, Phase IV (KMG-IV): sequencing the most valuable type-strain genomes for metagenomic binning, comparative biology and taxonomic classification.</title>
        <authorList>
            <person name="Goeker M."/>
        </authorList>
    </citation>
    <scope>NUCLEOTIDE SEQUENCE [LARGE SCALE GENOMIC DNA]</scope>
    <source>
        <strain evidence="1 2">DSM 16998</strain>
    </source>
</reference>
<gene>
    <name evidence="1" type="ORF">DES47_104604</name>
</gene>
<evidence type="ECO:0000313" key="2">
    <source>
        <dbReference type="Proteomes" id="UP000295361"/>
    </source>
</evidence>
<dbReference type="AlphaFoldDB" id="A0A4V3CTA3"/>
<evidence type="ECO:0000313" key="1">
    <source>
        <dbReference type="EMBL" id="TDP64314.1"/>
    </source>
</evidence>
<name>A0A4V3CTA3_9BURK</name>